<dbReference type="AlphaFoldDB" id="A0A9P6BWB3"/>
<name>A0A9P6BWB3_9AGAR</name>
<feature type="non-terminal residue" evidence="1">
    <location>
        <position position="1"/>
    </location>
</feature>
<proteinExistence type="predicted"/>
<feature type="non-terminal residue" evidence="1">
    <location>
        <position position="53"/>
    </location>
</feature>
<reference evidence="1" key="1">
    <citation type="submission" date="2020-11" db="EMBL/GenBank/DDBJ databases">
        <authorList>
            <consortium name="DOE Joint Genome Institute"/>
            <person name="Ahrendt S."/>
            <person name="Riley R."/>
            <person name="Andreopoulos W."/>
            <person name="Labutti K."/>
            <person name="Pangilinan J."/>
            <person name="Ruiz-Duenas F.J."/>
            <person name="Barrasa J.M."/>
            <person name="Sanchez-Garcia M."/>
            <person name="Camarero S."/>
            <person name="Miyauchi S."/>
            <person name="Serrano A."/>
            <person name="Linde D."/>
            <person name="Babiker R."/>
            <person name="Drula E."/>
            <person name="Ayuso-Fernandez I."/>
            <person name="Pacheco R."/>
            <person name="Padilla G."/>
            <person name="Ferreira P."/>
            <person name="Barriuso J."/>
            <person name="Kellner H."/>
            <person name="Castanera R."/>
            <person name="Alfaro M."/>
            <person name="Ramirez L."/>
            <person name="Pisabarro A.G."/>
            <person name="Kuo A."/>
            <person name="Tritt A."/>
            <person name="Lipzen A."/>
            <person name="He G."/>
            <person name="Yan M."/>
            <person name="Ng V."/>
            <person name="Cullen D."/>
            <person name="Martin F."/>
            <person name="Rosso M.-N."/>
            <person name="Henrissat B."/>
            <person name="Hibbett D."/>
            <person name="Martinez A.T."/>
            <person name="Grigoriev I.V."/>
        </authorList>
    </citation>
    <scope>NUCLEOTIDE SEQUENCE</scope>
    <source>
        <strain evidence="1">MF-IS2</strain>
    </source>
</reference>
<dbReference type="EMBL" id="MU151809">
    <property type="protein sequence ID" value="KAF9441712.1"/>
    <property type="molecule type" value="Genomic_DNA"/>
</dbReference>
<evidence type="ECO:0000313" key="2">
    <source>
        <dbReference type="Proteomes" id="UP000807342"/>
    </source>
</evidence>
<dbReference type="Proteomes" id="UP000807342">
    <property type="component" value="Unassembled WGS sequence"/>
</dbReference>
<organism evidence="1 2">
    <name type="scientific">Macrolepiota fuliginosa MF-IS2</name>
    <dbReference type="NCBI Taxonomy" id="1400762"/>
    <lineage>
        <taxon>Eukaryota</taxon>
        <taxon>Fungi</taxon>
        <taxon>Dikarya</taxon>
        <taxon>Basidiomycota</taxon>
        <taxon>Agaricomycotina</taxon>
        <taxon>Agaricomycetes</taxon>
        <taxon>Agaricomycetidae</taxon>
        <taxon>Agaricales</taxon>
        <taxon>Agaricineae</taxon>
        <taxon>Agaricaceae</taxon>
        <taxon>Macrolepiota</taxon>
    </lineage>
</organism>
<gene>
    <name evidence="1" type="ORF">P691DRAFT_624121</name>
</gene>
<comment type="caution">
    <text evidence="1">The sequence shown here is derived from an EMBL/GenBank/DDBJ whole genome shotgun (WGS) entry which is preliminary data.</text>
</comment>
<sequence length="53" mass="6114">AWTFIRFNTRKILFLAVDGLSSAPDVEEEELLLSNLIQEREGKPIIFVMYRSG</sequence>
<accession>A0A9P6BWB3</accession>
<keyword evidence="2" id="KW-1185">Reference proteome</keyword>
<evidence type="ECO:0000313" key="1">
    <source>
        <dbReference type="EMBL" id="KAF9441712.1"/>
    </source>
</evidence>
<protein>
    <submittedName>
        <fullName evidence="1">Uncharacterized protein</fullName>
    </submittedName>
</protein>